<gene>
    <name evidence="7" type="ORF">EV215_0154</name>
</gene>
<evidence type="ECO:0000313" key="8">
    <source>
        <dbReference type="Proteomes" id="UP000294678"/>
    </source>
</evidence>
<dbReference type="PANTHER" id="PTHR33931">
    <property type="entry name" value="HOLIN-LIKE PROTEIN CIDA-RELATED"/>
    <property type="match status" value="1"/>
</dbReference>
<evidence type="ECO:0000256" key="5">
    <source>
        <dbReference type="ARBA" id="ARBA00023136"/>
    </source>
</evidence>
<evidence type="ECO:0000256" key="1">
    <source>
        <dbReference type="ARBA" id="ARBA00004651"/>
    </source>
</evidence>
<feature type="transmembrane region" description="Helical" evidence="6">
    <location>
        <begin position="55"/>
        <end position="78"/>
    </location>
</feature>
<dbReference type="InterPro" id="IPR005538">
    <property type="entry name" value="LrgA/CidA"/>
</dbReference>
<keyword evidence="2" id="KW-1003">Cell membrane</keyword>
<protein>
    <submittedName>
        <fullName evidence="7">Holin-like protein/holin-like protein</fullName>
    </submittedName>
</protein>
<accession>A0AA46I6A8</accession>
<comment type="caution">
    <text evidence="7">The sequence shown here is derived from an EMBL/GenBank/DDBJ whole genome shotgun (WGS) entry which is preliminary data.</text>
</comment>
<keyword evidence="8" id="KW-1185">Reference proteome</keyword>
<evidence type="ECO:0000256" key="6">
    <source>
        <dbReference type="SAM" id="Phobius"/>
    </source>
</evidence>
<name>A0AA46I6A8_9FUSO</name>
<sequence length="116" mass="12998">MNILRQVFILISINYIGNLLSGIFGLVIPGNVLGFLILFLLLFSKIIKPIQIEKVSNLLLFNLTFLFIPSGVSLINILDKLKSVWIQILIISILSTIITIIVTAFTIQLLMGDRNE</sequence>
<keyword evidence="4 6" id="KW-1133">Transmembrane helix</keyword>
<keyword evidence="3 6" id="KW-0812">Transmembrane</keyword>
<dbReference type="Proteomes" id="UP000294678">
    <property type="component" value="Unassembled WGS sequence"/>
</dbReference>
<evidence type="ECO:0000256" key="4">
    <source>
        <dbReference type="ARBA" id="ARBA00022989"/>
    </source>
</evidence>
<evidence type="ECO:0000256" key="3">
    <source>
        <dbReference type="ARBA" id="ARBA00022692"/>
    </source>
</evidence>
<dbReference type="PANTHER" id="PTHR33931:SF2">
    <property type="entry name" value="HOLIN-LIKE PROTEIN CIDA"/>
    <property type="match status" value="1"/>
</dbReference>
<feature type="transmembrane region" description="Helical" evidence="6">
    <location>
        <begin position="20"/>
        <end position="43"/>
    </location>
</feature>
<dbReference type="GO" id="GO:0005886">
    <property type="term" value="C:plasma membrane"/>
    <property type="evidence" value="ECO:0007669"/>
    <property type="project" value="UniProtKB-SubCell"/>
</dbReference>
<evidence type="ECO:0000313" key="7">
    <source>
        <dbReference type="EMBL" id="TDT72354.1"/>
    </source>
</evidence>
<evidence type="ECO:0000256" key="2">
    <source>
        <dbReference type="ARBA" id="ARBA00022475"/>
    </source>
</evidence>
<dbReference type="EMBL" id="SOBG01000001">
    <property type="protein sequence ID" value="TDT72354.1"/>
    <property type="molecule type" value="Genomic_DNA"/>
</dbReference>
<comment type="subcellular location">
    <subcellularLocation>
        <location evidence="1">Cell membrane</location>
        <topology evidence="1">Multi-pass membrane protein</topology>
    </subcellularLocation>
</comment>
<organism evidence="7 8">
    <name type="scientific">Hypnocyclicus thermotrophus</name>
    <dbReference type="NCBI Taxonomy" id="1627895"/>
    <lineage>
        <taxon>Bacteria</taxon>
        <taxon>Fusobacteriati</taxon>
        <taxon>Fusobacteriota</taxon>
        <taxon>Fusobacteriia</taxon>
        <taxon>Fusobacteriales</taxon>
        <taxon>Fusobacteriaceae</taxon>
        <taxon>Hypnocyclicus</taxon>
    </lineage>
</organism>
<dbReference type="RefSeq" id="WP_134111933.1">
    <property type="nucleotide sequence ID" value="NZ_SOBG01000001.1"/>
</dbReference>
<dbReference type="Pfam" id="PF03788">
    <property type="entry name" value="LrgA"/>
    <property type="match status" value="1"/>
</dbReference>
<dbReference type="AlphaFoldDB" id="A0AA46I6A8"/>
<keyword evidence="5 6" id="KW-0472">Membrane</keyword>
<reference evidence="7 8" key="1">
    <citation type="submission" date="2019-03" db="EMBL/GenBank/DDBJ databases">
        <title>Genomic Encyclopedia of Type Strains, Phase IV (KMG-IV): sequencing the most valuable type-strain genomes for metagenomic binning, comparative biology and taxonomic classification.</title>
        <authorList>
            <person name="Goeker M."/>
        </authorList>
    </citation>
    <scope>NUCLEOTIDE SEQUENCE [LARGE SCALE GENOMIC DNA]</scope>
    <source>
        <strain evidence="7 8">DSM 100055</strain>
    </source>
</reference>
<feature type="transmembrane region" description="Helical" evidence="6">
    <location>
        <begin position="84"/>
        <end position="110"/>
    </location>
</feature>
<proteinExistence type="predicted"/>